<sequence>MGVDSGYRCMKCEGKNILEHGKFCPERGGIKDVIKGGEDYPHASNNAHNRLTE</sequence>
<accession>A0A0F9KE64</accession>
<dbReference type="EMBL" id="LAZR01015351">
    <property type="protein sequence ID" value="KKM13565.1"/>
    <property type="molecule type" value="Genomic_DNA"/>
</dbReference>
<comment type="caution">
    <text evidence="1">The sequence shown here is derived from an EMBL/GenBank/DDBJ whole genome shotgun (WGS) entry which is preliminary data.</text>
</comment>
<gene>
    <name evidence="1" type="ORF">LCGC14_1714880</name>
</gene>
<reference evidence="1" key="1">
    <citation type="journal article" date="2015" name="Nature">
        <title>Complex archaea that bridge the gap between prokaryotes and eukaryotes.</title>
        <authorList>
            <person name="Spang A."/>
            <person name="Saw J.H."/>
            <person name="Jorgensen S.L."/>
            <person name="Zaremba-Niedzwiedzka K."/>
            <person name="Martijn J."/>
            <person name="Lind A.E."/>
            <person name="van Eijk R."/>
            <person name="Schleper C."/>
            <person name="Guy L."/>
            <person name="Ettema T.J."/>
        </authorList>
    </citation>
    <scope>NUCLEOTIDE SEQUENCE</scope>
</reference>
<evidence type="ECO:0000313" key="1">
    <source>
        <dbReference type="EMBL" id="KKM13565.1"/>
    </source>
</evidence>
<protein>
    <submittedName>
        <fullName evidence="1">Uncharacterized protein</fullName>
    </submittedName>
</protein>
<dbReference type="AlphaFoldDB" id="A0A0F9KE64"/>
<name>A0A0F9KE64_9ZZZZ</name>
<proteinExistence type="predicted"/>
<organism evidence="1">
    <name type="scientific">marine sediment metagenome</name>
    <dbReference type="NCBI Taxonomy" id="412755"/>
    <lineage>
        <taxon>unclassified sequences</taxon>
        <taxon>metagenomes</taxon>
        <taxon>ecological metagenomes</taxon>
    </lineage>
</organism>